<dbReference type="EMBL" id="MU006718">
    <property type="protein sequence ID" value="KAF2627181.1"/>
    <property type="molecule type" value="Genomic_DNA"/>
</dbReference>
<keyword evidence="2" id="KW-1185">Reference proteome</keyword>
<sequence length="140" mass="15252">MSAPGELSLSKLLASLKPVLSPETFVFATFAHNTAIPTTLPVQMLFRESEGTTLITTKAAADAEKIQYTFASRMITLDVHSSLEAVGFVAVVTNKLKELSIGLNPVSGYFHDHFFVPEGREEEAVECLKAIAREAQKEPI</sequence>
<evidence type="ECO:0000313" key="2">
    <source>
        <dbReference type="Proteomes" id="UP000799754"/>
    </source>
</evidence>
<proteinExistence type="predicted"/>
<dbReference type="Proteomes" id="UP000799754">
    <property type="component" value="Unassembled WGS sequence"/>
</dbReference>
<accession>A0ACB6RZ69</accession>
<name>A0ACB6RZ69_9PLEO</name>
<reference evidence="1" key="1">
    <citation type="journal article" date="2020" name="Stud. Mycol.">
        <title>101 Dothideomycetes genomes: a test case for predicting lifestyles and emergence of pathogens.</title>
        <authorList>
            <person name="Haridas S."/>
            <person name="Albert R."/>
            <person name="Binder M."/>
            <person name="Bloem J."/>
            <person name="Labutti K."/>
            <person name="Salamov A."/>
            <person name="Andreopoulos B."/>
            <person name="Baker S."/>
            <person name="Barry K."/>
            <person name="Bills G."/>
            <person name="Bluhm B."/>
            <person name="Cannon C."/>
            <person name="Castanera R."/>
            <person name="Culley D."/>
            <person name="Daum C."/>
            <person name="Ezra D."/>
            <person name="Gonzalez J."/>
            <person name="Henrissat B."/>
            <person name="Kuo A."/>
            <person name="Liang C."/>
            <person name="Lipzen A."/>
            <person name="Lutzoni F."/>
            <person name="Magnuson J."/>
            <person name="Mondo S."/>
            <person name="Nolan M."/>
            <person name="Ohm R."/>
            <person name="Pangilinan J."/>
            <person name="Park H.-J."/>
            <person name="Ramirez L."/>
            <person name="Alfaro M."/>
            <person name="Sun H."/>
            <person name="Tritt A."/>
            <person name="Yoshinaga Y."/>
            <person name="Zwiers L.-H."/>
            <person name="Turgeon B."/>
            <person name="Goodwin S."/>
            <person name="Spatafora J."/>
            <person name="Crous P."/>
            <person name="Grigoriev I."/>
        </authorList>
    </citation>
    <scope>NUCLEOTIDE SEQUENCE</scope>
    <source>
        <strain evidence="1">CBS 525.71</strain>
    </source>
</reference>
<comment type="caution">
    <text evidence="1">The sequence shown here is derived from an EMBL/GenBank/DDBJ whole genome shotgun (WGS) entry which is preliminary data.</text>
</comment>
<protein>
    <submittedName>
        <fullName evidence="1">Uncharacterized protein</fullName>
    </submittedName>
</protein>
<evidence type="ECO:0000313" key="1">
    <source>
        <dbReference type="EMBL" id="KAF2627181.1"/>
    </source>
</evidence>
<organism evidence="1 2">
    <name type="scientific">Macroventuria anomochaeta</name>
    <dbReference type="NCBI Taxonomy" id="301207"/>
    <lineage>
        <taxon>Eukaryota</taxon>
        <taxon>Fungi</taxon>
        <taxon>Dikarya</taxon>
        <taxon>Ascomycota</taxon>
        <taxon>Pezizomycotina</taxon>
        <taxon>Dothideomycetes</taxon>
        <taxon>Pleosporomycetidae</taxon>
        <taxon>Pleosporales</taxon>
        <taxon>Pleosporineae</taxon>
        <taxon>Didymellaceae</taxon>
        <taxon>Macroventuria</taxon>
    </lineage>
</organism>
<gene>
    <name evidence="1" type="ORF">BU25DRAFT_368941</name>
</gene>